<dbReference type="GO" id="GO:0052689">
    <property type="term" value="F:carboxylic ester hydrolase activity"/>
    <property type="evidence" value="ECO:0007669"/>
    <property type="project" value="TreeGrafter"/>
</dbReference>
<dbReference type="Proteomes" id="UP000241462">
    <property type="component" value="Unassembled WGS sequence"/>
</dbReference>
<dbReference type="InterPro" id="IPR050565">
    <property type="entry name" value="LYPA1-2/EST-like"/>
</dbReference>
<feature type="domain" description="Phospholipase/carboxylesterase/thioesterase" evidence="2">
    <location>
        <begin position="262"/>
        <end position="326"/>
    </location>
</feature>
<keyword evidence="3" id="KW-0378">Hydrolase</keyword>
<dbReference type="InParanoid" id="A0A2T3A986"/>
<dbReference type="OrthoDB" id="2418081at2759"/>
<dbReference type="InterPro" id="IPR029058">
    <property type="entry name" value="AB_hydrolase_fold"/>
</dbReference>
<dbReference type="Gene3D" id="3.40.50.1820">
    <property type="entry name" value="alpha/beta hydrolase"/>
    <property type="match status" value="1"/>
</dbReference>
<protein>
    <submittedName>
        <fullName evidence="3">Alpha/Beta hydrolase protein</fullName>
    </submittedName>
</protein>
<evidence type="ECO:0000313" key="3">
    <source>
        <dbReference type="EMBL" id="PSR87106.1"/>
    </source>
</evidence>
<keyword evidence="4" id="KW-1185">Reference proteome</keyword>
<accession>A0A2T3A986</accession>
<dbReference type="AlphaFoldDB" id="A0A2T3A986"/>
<dbReference type="InterPro" id="IPR003140">
    <property type="entry name" value="PLipase/COase/thioEstase"/>
</dbReference>
<proteinExistence type="inferred from homology"/>
<dbReference type="GO" id="GO:0008474">
    <property type="term" value="F:palmitoyl-(protein) hydrolase activity"/>
    <property type="evidence" value="ECO:0007669"/>
    <property type="project" value="TreeGrafter"/>
</dbReference>
<dbReference type="Pfam" id="PF02230">
    <property type="entry name" value="Abhydrolase_2"/>
    <property type="match status" value="2"/>
</dbReference>
<organism evidence="3 4">
    <name type="scientific">Coniella lustricola</name>
    <dbReference type="NCBI Taxonomy" id="2025994"/>
    <lineage>
        <taxon>Eukaryota</taxon>
        <taxon>Fungi</taxon>
        <taxon>Dikarya</taxon>
        <taxon>Ascomycota</taxon>
        <taxon>Pezizomycotina</taxon>
        <taxon>Sordariomycetes</taxon>
        <taxon>Sordariomycetidae</taxon>
        <taxon>Diaporthales</taxon>
        <taxon>Schizoparmaceae</taxon>
        <taxon>Coniella</taxon>
    </lineage>
</organism>
<evidence type="ECO:0000259" key="2">
    <source>
        <dbReference type="Pfam" id="PF02230"/>
    </source>
</evidence>
<dbReference type="PANTHER" id="PTHR10655:SF64">
    <property type="entry name" value="PHOSPHOLIPASE_CARBOXYLESTERASE_THIOESTERASE DOMAIN-CONTAINING PROTEIN"/>
    <property type="match status" value="1"/>
</dbReference>
<feature type="domain" description="Phospholipase/carboxylesterase/thioesterase" evidence="2">
    <location>
        <begin position="62"/>
        <end position="202"/>
    </location>
</feature>
<name>A0A2T3A986_9PEZI</name>
<dbReference type="PANTHER" id="PTHR10655">
    <property type="entry name" value="LYSOPHOSPHOLIPASE-RELATED"/>
    <property type="match status" value="1"/>
</dbReference>
<evidence type="ECO:0000256" key="1">
    <source>
        <dbReference type="ARBA" id="ARBA00006499"/>
    </source>
</evidence>
<reference evidence="3 4" key="1">
    <citation type="journal article" date="2018" name="Mycol. Prog.">
        <title>Coniella lustricola, a new species from submerged detritus.</title>
        <authorList>
            <person name="Raudabaugh D.B."/>
            <person name="Iturriaga T."/>
            <person name="Carver A."/>
            <person name="Mondo S."/>
            <person name="Pangilinan J."/>
            <person name="Lipzen A."/>
            <person name="He G."/>
            <person name="Amirebrahimi M."/>
            <person name="Grigoriev I.V."/>
            <person name="Miller A.N."/>
        </authorList>
    </citation>
    <scope>NUCLEOTIDE SEQUENCE [LARGE SCALE GENOMIC DNA]</scope>
    <source>
        <strain evidence="3 4">B22-T-1</strain>
    </source>
</reference>
<comment type="similarity">
    <text evidence="1">Belongs to the AB hydrolase superfamily. AB hydrolase 2 family.</text>
</comment>
<gene>
    <name evidence="3" type="ORF">BD289DRAFT_243949</name>
</gene>
<evidence type="ECO:0000313" key="4">
    <source>
        <dbReference type="Proteomes" id="UP000241462"/>
    </source>
</evidence>
<dbReference type="SUPFAM" id="SSF53474">
    <property type="entry name" value="alpha/beta-Hydrolases"/>
    <property type="match status" value="1"/>
</dbReference>
<sequence length="333" mass="36809">MAIENAFSQPLVFAPLSGHHKHTVILLHGRGFNADVFSSQILTTQMSKLPLPIQNCDQGLELGSQYASTGLATNFREALPDTKLIFPWGRKQRATVYKRSIIRQWFDDWHLSPNMTTDVADLRYDEGLQTTALGETVAFLHTLIAKEAELLGGAQKVALGGFSQGGAASLVAALLWSGEEQLAAVVGMSAWLPYQKQMMEHFDSPSSCDGANSLDCDELDLFEQSSLADDSGSDHTSTVTTSLDWLREEIEMPACGRPVSQQPKGTTSVLLCHGKQDQQVYAECGRQATEVFPRFGLEDVVWRTYEDVEHEISVNMLCDVATFLRTKFESTNR</sequence>
<dbReference type="STRING" id="2025994.A0A2T3A986"/>
<dbReference type="GO" id="GO:0005737">
    <property type="term" value="C:cytoplasm"/>
    <property type="evidence" value="ECO:0007669"/>
    <property type="project" value="TreeGrafter"/>
</dbReference>
<dbReference type="EMBL" id="KZ678433">
    <property type="protein sequence ID" value="PSR87106.1"/>
    <property type="molecule type" value="Genomic_DNA"/>
</dbReference>